<reference evidence="6 7" key="1">
    <citation type="submission" date="2016-06" db="EMBL/GenBank/DDBJ databases">
        <title>Complete genome sequences of Bordetella bronchialis and Bordetella flabilis.</title>
        <authorList>
            <person name="LiPuma J.J."/>
            <person name="Spilker T."/>
        </authorList>
    </citation>
    <scope>NUCLEOTIDE SEQUENCE [LARGE SCALE GENOMIC DNA]</scope>
    <source>
        <strain evidence="6 7">AU10664</strain>
    </source>
</reference>
<name>A0A193GEL1_9BORD</name>
<dbReference type="AlphaFoldDB" id="A0A193GEL1"/>
<dbReference type="GO" id="GO:0016846">
    <property type="term" value="F:carbon-sulfur lyase activity"/>
    <property type="evidence" value="ECO:0007669"/>
    <property type="project" value="InterPro"/>
</dbReference>
<organism evidence="6 7">
    <name type="scientific">Bordetella flabilis</name>
    <dbReference type="NCBI Taxonomy" id="463014"/>
    <lineage>
        <taxon>Bacteria</taxon>
        <taxon>Pseudomonadati</taxon>
        <taxon>Pseudomonadota</taxon>
        <taxon>Betaproteobacteria</taxon>
        <taxon>Burkholderiales</taxon>
        <taxon>Alcaligenaceae</taxon>
        <taxon>Bordetella</taxon>
    </lineage>
</organism>
<comment type="similarity">
    <text evidence="1">Belongs to the Gfa family.</text>
</comment>
<dbReference type="Gene3D" id="3.90.1590.10">
    <property type="entry name" value="glutathione-dependent formaldehyde- activating enzyme (gfa)"/>
    <property type="match status" value="1"/>
</dbReference>
<accession>A0A193GEL1</accession>
<dbReference type="PANTHER" id="PTHR33337:SF40">
    <property type="entry name" value="CENP-V_GFA DOMAIN-CONTAINING PROTEIN-RELATED"/>
    <property type="match status" value="1"/>
</dbReference>
<dbReference type="InterPro" id="IPR011057">
    <property type="entry name" value="Mss4-like_sf"/>
</dbReference>
<dbReference type="RefSeq" id="WP_066658299.1">
    <property type="nucleotide sequence ID" value="NZ_CBCSCL010000001.1"/>
</dbReference>
<feature type="domain" description="CENP-V/GFA" evidence="5">
    <location>
        <begin position="1"/>
        <end position="112"/>
    </location>
</feature>
<evidence type="ECO:0000256" key="1">
    <source>
        <dbReference type="ARBA" id="ARBA00005495"/>
    </source>
</evidence>
<dbReference type="EMBL" id="CP016172">
    <property type="protein sequence ID" value="ANN77891.1"/>
    <property type="molecule type" value="Genomic_DNA"/>
</dbReference>
<dbReference type="InterPro" id="IPR006913">
    <property type="entry name" value="CENP-V/GFA"/>
</dbReference>
<evidence type="ECO:0000313" key="7">
    <source>
        <dbReference type="Proteomes" id="UP000091926"/>
    </source>
</evidence>
<proteinExistence type="inferred from homology"/>
<dbReference type="STRING" id="463014.BAU07_13010"/>
<evidence type="ECO:0000256" key="2">
    <source>
        <dbReference type="ARBA" id="ARBA00022723"/>
    </source>
</evidence>
<keyword evidence="4" id="KW-0456">Lyase</keyword>
<protein>
    <submittedName>
        <fullName evidence="6">Aldehyde-activating protein</fullName>
    </submittedName>
</protein>
<evidence type="ECO:0000256" key="4">
    <source>
        <dbReference type="ARBA" id="ARBA00023239"/>
    </source>
</evidence>
<evidence type="ECO:0000256" key="3">
    <source>
        <dbReference type="ARBA" id="ARBA00022833"/>
    </source>
</evidence>
<evidence type="ECO:0000259" key="5">
    <source>
        <dbReference type="PROSITE" id="PS51891"/>
    </source>
</evidence>
<dbReference type="PANTHER" id="PTHR33337">
    <property type="entry name" value="GFA DOMAIN-CONTAINING PROTEIN"/>
    <property type="match status" value="1"/>
</dbReference>
<dbReference type="SUPFAM" id="SSF51316">
    <property type="entry name" value="Mss4-like"/>
    <property type="match status" value="1"/>
</dbReference>
<dbReference type="KEGG" id="bfz:BAU07_13010"/>
<evidence type="ECO:0000313" key="6">
    <source>
        <dbReference type="EMBL" id="ANN77891.1"/>
    </source>
</evidence>
<keyword evidence="2" id="KW-0479">Metal-binding</keyword>
<dbReference type="OrthoDB" id="327703at2"/>
<sequence length="138" mass="15096">MKGTCLCGSVSLTAAEEKHIGACHCGYCRKWGGGPLLAVHCGPEVAWAGQDQISVYRSSEWAERAFCAKCGSHLYYKLLSNGHYFVPAGLFEATDFELASQVYIDKKPAYYDFANQTPTMTEQQVIEAYAPQQSDPAG</sequence>
<keyword evidence="3" id="KW-0862">Zinc</keyword>
<dbReference type="Proteomes" id="UP000091926">
    <property type="component" value="Chromosome"/>
</dbReference>
<dbReference type="PROSITE" id="PS51891">
    <property type="entry name" value="CENP_V_GFA"/>
    <property type="match status" value="1"/>
</dbReference>
<dbReference type="GO" id="GO:0046872">
    <property type="term" value="F:metal ion binding"/>
    <property type="evidence" value="ECO:0007669"/>
    <property type="project" value="UniProtKB-KW"/>
</dbReference>
<gene>
    <name evidence="6" type="ORF">BAU07_13010</name>
</gene>
<keyword evidence="7" id="KW-1185">Reference proteome</keyword>
<dbReference type="Pfam" id="PF04828">
    <property type="entry name" value="GFA"/>
    <property type="match status" value="1"/>
</dbReference>